<comment type="caution">
    <text evidence="12">The sequence shown here is derived from an EMBL/GenBank/DDBJ whole genome shotgun (WGS) entry which is preliminary data.</text>
</comment>
<reference evidence="12" key="1">
    <citation type="journal article" date="2023" name="Mol. Biol. Evol.">
        <title>Third-Generation Sequencing Reveals the Adaptive Role of the Epigenome in Three Deep-Sea Polychaetes.</title>
        <authorList>
            <person name="Perez M."/>
            <person name="Aroh O."/>
            <person name="Sun Y."/>
            <person name="Lan Y."/>
            <person name="Juniper S.K."/>
            <person name="Young C.R."/>
            <person name="Angers B."/>
            <person name="Qian P.Y."/>
        </authorList>
    </citation>
    <scope>NUCLEOTIDE SEQUENCE</scope>
    <source>
        <strain evidence="12">P08H-3</strain>
    </source>
</reference>
<evidence type="ECO:0000313" key="13">
    <source>
        <dbReference type="Proteomes" id="UP001208570"/>
    </source>
</evidence>
<feature type="transmembrane region" description="Helical" evidence="10">
    <location>
        <begin position="108"/>
        <end position="128"/>
    </location>
</feature>
<keyword evidence="5 10" id="KW-0472">Membrane</keyword>
<dbReference type="Gene3D" id="1.20.1070.10">
    <property type="entry name" value="Rhodopsin 7-helix transmembrane proteins"/>
    <property type="match status" value="1"/>
</dbReference>
<evidence type="ECO:0000256" key="5">
    <source>
        <dbReference type="ARBA" id="ARBA00023136"/>
    </source>
</evidence>
<evidence type="ECO:0000259" key="11">
    <source>
        <dbReference type="PROSITE" id="PS50262"/>
    </source>
</evidence>
<evidence type="ECO:0000256" key="3">
    <source>
        <dbReference type="ARBA" id="ARBA00022989"/>
    </source>
</evidence>
<comment type="subcellular location">
    <subcellularLocation>
        <location evidence="1">Membrane</location>
        <topology evidence="1">Multi-pass membrane protein</topology>
    </subcellularLocation>
</comment>
<dbReference type="EMBL" id="JAODUP010000746">
    <property type="protein sequence ID" value="KAK2144564.1"/>
    <property type="molecule type" value="Genomic_DNA"/>
</dbReference>
<feature type="compositionally biased region" description="Basic residues" evidence="9">
    <location>
        <begin position="198"/>
        <end position="209"/>
    </location>
</feature>
<evidence type="ECO:0000256" key="6">
    <source>
        <dbReference type="ARBA" id="ARBA00023170"/>
    </source>
</evidence>
<accession>A0AAD9MVJ6</accession>
<dbReference type="PRINTS" id="PR00237">
    <property type="entry name" value="GPCRRHODOPSN"/>
</dbReference>
<feature type="transmembrane region" description="Helical" evidence="10">
    <location>
        <begin position="36"/>
        <end position="57"/>
    </location>
</feature>
<feature type="region of interest" description="Disordered" evidence="9">
    <location>
        <begin position="192"/>
        <end position="225"/>
    </location>
</feature>
<keyword evidence="4 8" id="KW-0297">G-protein coupled receptor</keyword>
<evidence type="ECO:0000313" key="12">
    <source>
        <dbReference type="EMBL" id="KAK2144564.1"/>
    </source>
</evidence>
<proteinExistence type="inferred from homology"/>
<feature type="domain" description="G-protein coupled receptors family 1 profile" evidence="11">
    <location>
        <begin position="49"/>
        <end position="164"/>
    </location>
</feature>
<comment type="similarity">
    <text evidence="8">Belongs to the G-protein coupled receptor 1 family.</text>
</comment>
<evidence type="ECO:0000256" key="2">
    <source>
        <dbReference type="ARBA" id="ARBA00022692"/>
    </source>
</evidence>
<evidence type="ECO:0000256" key="7">
    <source>
        <dbReference type="ARBA" id="ARBA00023224"/>
    </source>
</evidence>
<dbReference type="AlphaFoldDB" id="A0AAD9MVJ6"/>
<keyword evidence="2 8" id="KW-0812">Transmembrane</keyword>
<protein>
    <recommendedName>
        <fullName evidence="11">G-protein coupled receptors family 1 profile domain-containing protein</fullName>
    </recommendedName>
</protein>
<dbReference type="PROSITE" id="PS00237">
    <property type="entry name" value="G_PROTEIN_RECEP_F1_1"/>
    <property type="match status" value="1"/>
</dbReference>
<evidence type="ECO:0000256" key="10">
    <source>
        <dbReference type="SAM" id="Phobius"/>
    </source>
</evidence>
<keyword evidence="13" id="KW-1185">Reference proteome</keyword>
<dbReference type="PANTHER" id="PTHR45695">
    <property type="entry name" value="LEUCOKININ RECEPTOR-RELATED"/>
    <property type="match status" value="1"/>
</dbReference>
<dbReference type="InterPro" id="IPR000276">
    <property type="entry name" value="GPCR_Rhodpsn"/>
</dbReference>
<dbReference type="PROSITE" id="PS50262">
    <property type="entry name" value="G_PROTEIN_RECEP_F1_2"/>
    <property type="match status" value="1"/>
</dbReference>
<dbReference type="PANTHER" id="PTHR45695:SF22">
    <property type="entry name" value="G-PROTEIN COUPLED RECEPTORS FAMILY 1 PROFILE DOMAIN-CONTAINING PROTEIN"/>
    <property type="match status" value="1"/>
</dbReference>
<sequence length="225" mass="25558">MDQTRSDAPMMTISENGTVAPIPREMVFNDDSLVSVVTYVILFVIAAVGNLTVFVALYRNRKRRSRVNLFIMHLSVADMIVTFVMMPMEIGWHVTVSWKAGDVGCRVFMFFRTFGFYLSSFILIAISLDRYFAIARPLSLNDAGKRGKLMLLMAWLFSFMASVPQPYHLPSETITDGKQANHIFQAFQPTNPDDVERKWKKPRSHRRRTGANVSSDIGQRPPASD</sequence>
<dbReference type="GO" id="GO:0005886">
    <property type="term" value="C:plasma membrane"/>
    <property type="evidence" value="ECO:0007669"/>
    <property type="project" value="TreeGrafter"/>
</dbReference>
<dbReference type="SUPFAM" id="SSF81321">
    <property type="entry name" value="Family A G protein-coupled receptor-like"/>
    <property type="match status" value="1"/>
</dbReference>
<dbReference type="Pfam" id="PF00001">
    <property type="entry name" value="7tm_1"/>
    <property type="match status" value="1"/>
</dbReference>
<evidence type="ECO:0000256" key="1">
    <source>
        <dbReference type="ARBA" id="ARBA00004141"/>
    </source>
</evidence>
<evidence type="ECO:0000256" key="8">
    <source>
        <dbReference type="RuleBase" id="RU000688"/>
    </source>
</evidence>
<feature type="transmembrane region" description="Helical" evidence="10">
    <location>
        <begin position="69"/>
        <end position="88"/>
    </location>
</feature>
<keyword evidence="3 10" id="KW-1133">Transmembrane helix</keyword>
<name>A0AAD9MVJ6_9ANNE</name>
<keyword evidence="7 8" id="KW-0807">Transducer</keyword>
<dbReference type="InterPro" id="IPR017452">
    <property type="entry name" value="GPCR_Rhodpsn_7TM"/>
</dbReference>
<dbReference type="Proteomes" id="UP001208570">
    <property type="component" value="Unassembled WGS sequence"/>
</dbReference>
<organism evidence="12 13">
    <name type="scientific">Paralvinella palmiformis</name>
    <dbReference type="NCBI Taxonomy" id="53620"/>
    <lineage>
        <taxon>Eukaryota</taxon>
        <taxon>Metazoa</taxon>
        <taxon>Spiralia</taxon>
        <taxon>Lophotrochozoa</taxon>
        <taxon>Annelida</taxon>
        <taxon>Polychaeta</taxon>
        <taxon>Sedentaria</taxon>
        <taxon>Canalipalpata</taxon>
        <taxon>Terebellida</taxon>
        <taxon>Terebelliformia</taxon>
        <taxon>Alvinellidae</taxon>
        <taxon>Paralvinella</taxon>
    </lineage>
</organism>
<dbReference type="GO" id="GO:0004930">
    <property type="term" value="F:G protein-coupled receptor activity"/>
    <property type="evidence" value="ECO:0007669"/>
    <property type="project" value="UniProtKB-KW"/>
</dbReference>
<evidence type="ECO:0000256" key="9">
    <source>
        <dbReference type="SAM" id="MobiDB-lite"/>
    </source>
</evidence>
<keyword evidence="6 8" id="KW-0675">Receptor</keyword>
<evidence type="ECO:0000256" key="4">
    <source>
        <dbReference type="ARBA" id="ARBA00023040"/>
    </source>
</evidence>
<gene>
    <name evidence="12" type="ORF">LSH36_746g01090</name>
</gene>